<comment type="pathway">
    <text evidence="1">Protein modification; protein lipoylation via exogenous pathway; protein N(6)-(lipoyl)lysine from lipoate: step 2/2.</text>
</comment>
<evidence type="ECO:0000256" key="1">
    <source>
        <dbReference type="ARBA" id="ARBA00005085"/>
    </source>
</evidence>
<dbReference type="Gene3D" id="3.30.930.10">
    <property type="entry name" value="Bira Bifunctional Protein, Domain 2"/>
    <property type="match status" value="2"/>
</dbReference>
<dbReference type="Pfam" id="PF21948">
    <property type="entry name" value="LplA-B_cat"/>
    <property type="match status" value="1"/>
</dbReference>
<dbReference type="FunFam" id="3.30.390.50:FF:000005">
    <property type="entry name" value="Lipoyltransferase 1, mitochondrial"/>
    <property type="match status" value="1"/>
</dbReference>
<dbReference type="InterPro" id="IPR045864">
    <property type="entry name" value="aa-tRNA-synth_II/BPL/LPL"/>
</dbReference>
<sequence length="296" mass="33083">MIIRTCINVYAKTQGCLRVIRPQSTFATVIEQNGKAGLVLKSLSTDIYENLAFEDWIHNHVDLQNRNILFLWRNASAVVIGRHQNPWQECNLRLMKERGVPLARRRTDLSLLSPVLKTTCQGIKSNATPSVPSPVKNLVDEDPTLDCDTIMDAVATRYNSEFASNGSVILVDPTDELSLPGIHKMASELESWEWVYGKTPKFSVSTSFEVNYEASSTNVMLNMDVKNGVIEMCTIELPQDWLPKSVCTELSEVLIGCKFCPNEVAVLTAAVLRTHPLDSEIETKMHILCQNVTAVM</sequence>
<proteinExistence type="inferred from homology"/>
<feature type="domain" description="BPL/LPL catalytic" evidence="3">
    <location>
        <begin position="46"/>
        <end position="107"/>
    </location>
</feature>
<organism evidence="4 5">
    <name type="scientific">Albula glossodonta</name>
    <name type="common">roundjaw bonefish</name>
    <dbReference type="NCBI Taxonomy" id="121402"/>
    <lineage>
        <taxon>Eukaryota</taxon>
        <taxon>Metazoa</taxon>
        <taxon>Chordata</taxon>
        <taxon>Craniata</taxon>
        <taxon>Vertebrata</taxon>
        <taxon>Euteleostomi</taxon>
        <taxon>Actinopterygii</taxon>
        <taxon>Neopterygii</taxon>
        <taxon>Teleostei</taxon>
        <taxon>Albuliformes</taxon>
        <taxon>Albulidae</taxon>
        <taxon>Albula</taxon>
    </lineage>
</organism>
<dbReference type="InterPro" id="IPR004562">
    <property type="entry name" value="LipoylTrfase_LipoateP_Ligase"/>
</dbReference>
<dbReference type="PANTHER" id="PTHR12561">
    <property type="entry name" value="LIPOATE-PROTEIN LIGASE"/>
    <property type="match status" value="1"/>
</dbReference>
<protein>
    <recommendedName>
        <fullName evidence="3">BPL/LPL catalytic domain-containing protein</fullName>
    </recommendedName>
</protein>
<accession>A0A8T2NJI6</accession>
<dbReference type="SUPFAM" id="SSF55681">
    <property type="entry name" value="Class II aaRS and biotin synthetases"/>
    <property type="match status" value="1"/>
</dbReference>
<dbReference type="Proteomes" id="UP000824540">
    <property type="component" value="Unassembled WGS sequence"/>
</dbReference>
<dbReference type="OrthoDB" id="201621at2759"/>
<dbReference type="PANTHER" id="PTHR12561:SF3">
    <property type="entry name" value="LIPOYLTRANSFERASE 1, MITOCHONDRIAL"/>
    <property type="match status" value="1"/>
</dbReference>
<dbReference type="GO" id="GO:0017118">
    <property type="term" value="F:lipoyltransferase activity"/>
    <property type="evidence" value="ECO:0007669"/>
    <property type="project" value="TreeGrafter"/>
</dbReference>
<keyword evidence="5" id="KW-1185">Reference proteome</keyword>
<dbReference type="GO" id="GO:0009249">
    <property type="term" value="P:protein lipoylation"/>
    <property type="evidence" value="ECO:0007669"/>
    <property type="project" value="InterPro"/>
</dbReference>
<evidence type="ECO:0000256" key="2">
    <source>
        <dbReference type="ARBA" id="ARBA00008242"/>
    </source>
</evidence>
<dbReference type="InterPro" id="IPR004143">
    <property type="entry name" value="BPL_LPL_catalytic"/>
</dbReference>
<gene>
    <name evidence="4" type="ORF">JZ751_023577</name>
</gene>
<comment type="similarity">
    <text evidence="2">Belongs to the LplA family.</text>
</comment>
<evidence type="ECO:0000259" key="3">
    <source>
        <dbReference type="Pfam" id="PF21948"/>
    </source>
</evidence>
<dbReference type="AlphaFoldDB" id="A0A8T2NJI6"/>
<reference evidence="4" key="1">
    <citation type="thesis" date="2021" institute="BYU ScholarsArchive" country="Provo, UT, USA">
        <title>Applications of and Algorithms for Genome Assembly and Genomic Analyses with an Emphasis on Marine Teleosts.</title>
        <authorList>
            <person name="Pickett B.D."/>
        </authorList>
    </citation>
    <scope>NUCLEOTIDE SEQUENCE</scope>
    <source>
        <strain evidence="4">HI-2016</strain>
    </source>
</reference>
<dbReference type="GO" id="GO:0005739">
    <property type="term" value="C:mitochondrion"/>
    <property type="evidence" value="ECO:0007669"/>
    <property type="project" value="TreeGrafter"/>
</dbReference>
<name>A0A8T2NJI6_9TELE</name>
<evidence type="ECO:0000313" key="5">
    <source>
        <dbReference type="Proteomes" id="UP000824540"/>
    </source>
</evidence>
<comment type="caution">
    <text evidence="4">The sequence shown here is derived from an EMBL/GenBank/DDBJ whole genome shotgun (WGS) entry which is preliminary data.</text>
</comment>
<evidence type="ECO:0000313" key="4">
    <source>
        <dbReference type="EMBL" id="KAG9339440.1"/>
    </source>
</evidence>
<dbReference type="Gene3D" id="3.30.390.50">
    <property type="entry name" value="CO dehydrogenase flavoprotein, C-terminal domain"/>
    <property type="match status" value="1"/>
</dbReference>
<dbReference type="EMBL" id="JAFBMS010000053">
    <property type="protein sequence ID" value="KAG9339440.1"/>
    <property type="molecule type" value="Genomic_DNA"/>
</dbReference>